<dbReference type="EMBL" id="BMGP01000001">
    <property type="protein sequence ID" value="GGF14766.1"/>
    <property type="molecule type" value="Genomic_DNA"/>
</dbReference>
<keyword evidence="2 4" id="KW-0238">DNA-binding</keyword>
<evidence type="ECO:0000256" key="4">
    <source>
        <dbReference type="PROSITE-ProRule" id="PRU00335"/>
    </source>
</evidence>
<dbReference type="Proteomes" id="UP000598775">
    <property type="component" value="Unassembled WGS sequence"/>
</dbReference>
<keyword evidence="8" id="KW-1185">Reference proteome</keyword>
<dbReference type="InterPro" id="IPR001647">
    <property type="entry name" value="HTH_TetR"/>
</dbReference>
<name>A0A917B1I0_9MICO</name>
<feature type="region of interest" description="Disordered" evidence="5">
    <location>
        <begin position="1"/>
        <end position="51"/>
    </location>
</feature>
<evidence type="ECO:0000256" key="1">
    <source>
        <dbReference type="ARBA" id="ARBA00023015"/>
    </source>
</evidence>
<feature type="domain" description="HTH tetR-type" evidence="6">
    <location>
        <begin position="55"/>
        <end position="114"/>
    </location>
</feature>
<dbReference type="GO" id="GO:0003700">
    <property type="term" value="F:DNA-binding transcription factor activity"/>
    <property type="evidence" value="ECO:0007669"/>
    <property type="project" value="TreeGrafter"/>
</dbReference>
<feature type="compositionally biased region" description="Low complexity" evidence="5">
    <location>
        <begin position="30"/>
        <end position="45"/>
    </location>
</feature>
<evidence type="ECO:0000256" key="2">
    <source>
        <dbReference type="ARBA" id="ARBA00023125"/>
    </source>
</evidence>
<dbReference type="SUPFAM" id="SSF48498">
    <property type="entry name" value="Tetracyclin repressor-like, C-terminal domain"/>
    <property type="match status" value="1"/>
</dbReference>
<keyword evidence="3" id="KW-0804">Transcription</keyword>
<protein>
    <submittedName>
        <fullName evidence="7">TetR family transcriptional regulator</fullName>
    </submittedName>
</protein>
<keyword evidence="1" id="KW-0805">Transcription regulation</keyword>
<feature type="compositionally biased region" description="Basic and acidic residues" evidence="5">
    <location>
        <begin position="18"/>
        <end position="29"/>
    </location>
</feature>
<evidence type="ECO:0000313" key="8">
    <source>
        <dbReference type="Proteomes" id="UP000598775"/>
    </source>
</evidence>
<evidence type="ECO:0000313" key="7">
    <source>
        <dbReference type="EMBL" id="GGF14766.1"/>
    </source>
</evidence>
<dbReference type="InterPro" id="IPR050109">
    <property type="entry name" value="HTH-type_TetR-like_transc_reg"/>
</dbReference>
<dbReference type="PANTHER" id="PTHR30055">
    <property type="entry name" value="HTH-TYPE TRANSCRIPTIONAL REGULATOR RUTR"/>
    <property type="match status" value="1"/>
</dbReference>
<comment type="caution">
    <text evidence="7">The sequence shown here is derived from an EMBL/GenBank/DDBJ whole genome shotgun (WGS) entry which is preliminary data.</text>
</comment>
<organism evidence="7 8">
    <name type="scientific">Subtercola lobariae</name>
    <dbReference type="NCBI Taxonomy" id="1588641"/>
    <lineage>
        <taxon>Bacteria</taxon>
        <taxon>Bacillati</taxon>
        <taxon>Actinomycetota</taxon>
        <taxon>Actinomycetes</taxon>
        <taxon>Micrococcales</taxon>
        <taxon>Microbacteriaceae</taxon>
        <taxon>Subtercola</taxon>
    </lineage>
</organism>
<dbReference type="PANTHER" id="PTHR30055:SF234">
    <property type="entry name" value="HTH-TYPE TRANSCRIPTIONAL REGULATOR BETI"/>
    <property type="match status" value="1"/>
</dbReference>
<evidence type="ECO:0000256" key="5">
    <source>
        <dbReference type="SAM" id="MobiDB-lite"/>
    </source>
</evidence>
<dbReference type="Gene3D" id="1.10.357.10">
    <property type="entry name" value="Tetracycline Repressor, domain 2"/>
    <property type="match status" value="1"/>
</dbReference>
<dbReference type="InterPro" id="IPR036271">
    <property type="entry name" value="Tet_transcr_reg_TetR-rel_C_sf"/>
</dbReference>
<dbReference type="InterPro" id="IPR009057">
    <property type="entry name" value="Homeodomain-like_sf"/>
</dbReference>
<dbReference type="AlphaFoldDB" id="A0A917B1I0"/>
<dbReference type="Pfam" id="PF00440">
    <property type="entry name" value="TetR_N"/>
    <property type="match status" value="1"/>
</dbReference>
<evidence type="ECO:0000259" key="6">
    <source>
        <dbReference type="PROSITE" id="PS50977"/>
    </source>
</evidence>
<dbReference type="RefSeq" id="WP_188673369.1">
    <property type="nucleotide sequence ID" value="NZ_BMGP01000001.1"/>
</dbReference>
<reference evidence="7 8" key="1">
    <citation type="journal article" date="2014" name="Int. J. Syst. Evol. Microbiol.">
        <title>Complete genome sequence of Corynebacterium casei LMG S-19264T (=DSM 44701T), isolated from a smear-ripened cheese.</title>
        <authorList>
            <consortium name="US DOE Joint Genome Institute (JGI-PGF)"/>
            <person name="Walter F."/>
            <person name="Albersmeier A."/>
            <person name="Kalinowski J."/>
            <person name="Ruckert C."/>
        </authorList>
    </citation>
    <scope>NUCLEOTIDE SEQUENCE [LARGE SCALE GENOMIC DNA]</scope>
    <source>
        <strain evidence="7 8">CGMCC 1.12976</strain>
    </source>
</reference>
<dbReference type="SUPFAM" id="SSF46689">
    <property type="entry name" value="Homeodomain-like"/>
    <property type="match status" value="1"/>
</dbReference>
<proteinExistence type="predicted"/>
<feature type="DNA-binding region" description="H-T-H motif" evidence="4">
    <location>
        <begin position="77"/>
        <end position="96"/>
    </location>
</feature>
<gene>
    <name evidence="7" type="ORF">GCM10011399_05810</name>
</gene>
<evidence type="ECO:0000256" key="3">
    <source>
        <dbReference type="ARBA" id="ARBA00023163"/>
    </source>
</evidence>
<dbReference type="GO" id="GO:0000976">
    <property type="term" value="F:transcription cis-regulatory region binding"/>
    <property type="evidence" value="ECO:0007669"/>
    <property type="project" value="TreeGrafter"/>
</dbReference>
<dbReference type="PROSITE" id="PS50977">
    <property type="entry name" value="HTH_TETR_2"/>
    <property type="match status" value="1"/>
</dbReference>
<accession>A0A917B1I0</accession>
<sequence length="230" mass="24294">MEPVPAASAPEPLSVAEVAREPAPEREAARLPALAAASAGASPSRASRRLRSDAAVNRDRLLTAAVAAMIREGQNVPLATIAADANVGVGTLYRRYPNREALLDALQLRAYSIVLSSLDDVLARDASGLRSIELFLERTIVTRSDLVLPMHGAPETTNPEAVRARGDVALRVGRLLERGVADGSVRASVTPDDVIVFGAMIAQQLPNVPEWSIVARAQVQIFLGGIAAPE</sequence>